<dbReference type="RefSeq" id="WP_303701365.1">
    <property type="nucleotide sequence ID" value="NZ_VSIV01000195.1"/>
</dbReference>
<protein>
    <submittedName>
        <fullName evidence="2">ATP-binding protein</fullName>
    </submittedName>
</protein>
<accession>A0A5D0MHC4</accession>
<dbReference type="CDD" id="cd16936">
    <property type="entry name" value="HATPase_RsbW-like"/>
    <property type="match status" value="1"/>
</dbReference>
<dbReference type="SUPFAM" id="SSF55874">
    <property type="entry name" value="ATPase domain of HSP90 chaperone/DNA topoisomerase II/histidine kinase"/>
    <property type="match status" value="1"/>
</dbReference>
<dbReference type="InterPro" id="IPR036890">
    <property type="entry name" value="HATPase_C_sf"/>
</dbReference>
<dbReference type="Proteomes" id="UP000323337">
    <property type="component" value="Unassembled WGS sequence"/>
</dbReference>
<gene>
    <name evidence="2" type="ORF">FXF49_07975</name>
</gene>
<dbReference type="GO" id="GO:0005524">
    <property type="term" value="F:ATP binding"/>
    <property type="evidence" value="ECO:0007669"/>
    <property type="project" value="UniProtKB-KW"/>
</dbReference>
<feature type="domain" description="Histidine kinase/HSP90-like ATPase" evidence="1">
    <location>
        <begin position="141"/>
        <end position="265"/>
    </location>
</feature>
<dbReference type="AlphaFoldDB" id="A0A5D0MHC4"/>
<sequence>MKKIACFLQNINFYQELYNAAAEEGFEVQDTGSHFEKLSNYILFVTDDSLAAERTANSDLPVAFTSHSGKFQNVFNLKIPFDKVQFKSLLDQLMHGVTDDLFSRISWPEFIRKSYLIGNDIYQLDKIIFFITRELIFFAGISEIQKIRIGLSEMLANAVEHGNLGISADEKFRHTEEGTYEDFLKSRIENLKYYECRVRLEIYMDKNTVEFTIEDEGRGFDVEKAEFQAKGDDLLKLHGRGIMLTKIYFDSVEYNKKGNKVVIRKFLS</sequence>
<dbReference type="EMBL" id="VSIV01000195">
    <property type="protein sequence ID" value="TYB33124.1"/>
    <property type="molecule type" value="Genomic_DNA"/>
</dbReference>
<reference evidence="2 3" key="1">
    <citation type="submission" date="2019-08" db="EMBL/GenBank/DDBJ databases">
        <title>Genomic characterization of a novel candidate phylum (ARYD3) from a high temperature, high salinity tertiary oil reservoir in north central Oklahoma, USA.</title>
        <authorList>
            <person name="Youssef N.H."/>
            <person name="Yadav A."/>
            <person name="Elshahed M.S."/>
        </authorList>
    </citation>
    <scope>NUCLEOTIDE SEQUENCE [LARGE SCALE GENOMIC DNA]</scope>
    <source>
        <strain evidence="2">ARYD1</strain>
    </source>
</reference>
<evidence type="ECO:0000313" key="3">
    <source>
        <dbReference type="Proteomes" id="UP000323337"/>
    </source>
</evidence>
<organism evidence="2 3">
    <name type="scientific">Flexistipes sinusarabici</name>
    <dbReference type="NCBI Taxonomy" id="2352"/>
    <lineage>
        <taxon>Bacteria</taxon>
        <taxon>Pseudomonadati</taxon>
        <taxon>Deferribacterota</taxon>
        <taxon>Deferribacteres</taxon>
        <taxon>Deferribacterales</taxon>
        <taxon>Flexistipitaceae</taxon>
        <taxon>Flexistipes</taxon>
    </lineage>
</organism>
<name>A0A5D0MHC4_FLESI</name>
<proteinExistence type="predicted"/>
<keyword evidence="2" id="KW-0067">ATP-binding</keyword>
<dbReference type="Pfam" id="PF13581">
    <property type="entry name" value="HATPase_c_2"/>
    <property type="match status" value="1"/>
</dbReference>
<comment type="caution">
    <text evidence="2">The sequence shown here is derived from an EMBL/GenBank/DDBJ whole genome shotgun (WGS) entry which is preliminary data.</text>
</comment>
<dbReference type="InterPro" id="IPR003594">
    <property type="entry name" value="HATPase_dom"/>
</dbReference>
<evidence type="ECO:0000313" key="2">
    <source>
        <dbReference type="EMBL" id="TYB33124.1"/>
    </source>
</evidence>
<evidence type="ECO:0000259" key="1">
    <source>
        <dbReference type="Pfam" id="PF13581"/>
    </source>
</evidence>
<keyword evidence="2" id="KW-0547">Nucleotide-binding</keyword>
<dbReference type="Gene3D" id="3.30.565.10">
    <property type="entry name" value="Histidine kinase-like ATPase, C-terminal domain"/>
    <property type="match status" value="1"/>
</dbReference>